<sequence length="555" mass="60633">MPFSWGSPNIEVPAPSANAMRKPVPKTFSSLRFSPQGVFDLRRMHSLLQAFEDGYAENKEQFNASDIAFFAAGCSTNNKNTVGAGGVHPIMESFHREKVTKEAFTNLKERTRGLLFDVAALLDHAFGSSTMVMHVDPTTSPATPISVEDLEAHVYLPPAAIAELPDAHEYLTTTVHCFIANVGLQTKIKWEESGRRFLRWKPSKPRRAASKKIDPKVVPPPLQPGGSVYLFRGRSVPSSAQLLSSASSASLTPSISSASSLSFTDTSDLETLPDTFDDMVQDADEDAYVEESISSSYIAAFDKADRDNERHEYKIRERKYQEQISSLEDELSTIKKRVSLLENELNQRKLHEAAHSPPTFLHSPFTEKLPAMPASSPAMSTVPLVAPAPLFFPSPSPFEPAQVPSPFVSPSPCPTPFVKMPVTPKPKKIATDKSSAIRTKTVLANTPSTSKVLGANGSTFSGKDKMTTLIAQSFPQASIFNPPTPSAPLPVVGASRASLYASSHGYDRSQLAFLELVFEHVDQAFWGGELAKAGFHADDIPDIFKLMVKDYDMKA</sequence>
<dbReference type="Proteomes" id="UP000807469">
    <property type="component" value="Unassembled WGS sequence"/>
</dbReference>
<evidence type="ECO:0000256" key="1">
    <source>
        <dbReference type="SAM" id="Coils"/>
    </source>
</evidence>
<reference evidence="2" key="1">
    <citation type="submission" date="2020-11" db="EMBL/GenBank/DDBJ databases">
        <authorList>
            <consortium name="DOE Joint Genome Institute"/>
            <person name="Ahrendt S."/>
            <person name="Riley R."/>
            <person name="Andreopoulos W."/>
            <person name="Labutti K."/>
            <person name="Pangilinan J."/>
            <person name="Ruiz-Duenas F.J."/>
            <person name="Barrasa J.M."/>
            <person name="Sanchez-Garcia M."/>
            <person name="Camarero S."/>
            <person name="Miyauchi S."/>
            <person name="Serrano A."/>
            <person name="Linde D."/>
            <person name="Babiker R."/>
            <person name="Drula E."/>
            <person name="Ayuso-Fernandez I."/>
            <person name="Pacheco R."/>
            <person name="Padilla G."/>
            <person name="Ferreira P."/>
            <person name="Barriuso J."/>
            <person name="Kellner H."/>
            <person name="Castanera R."/>
            <person name="Alfaro M."/>
            <person name="Ramirez L."/>
            <person name="Pisabarro A.G."/>
            <person name="Kuo A."/>
            <person name="Tritt A."/>
            <person name="Lipzen A."/>
            <person name="He G."/>
            <person name="Yan M."/>
            <person name="Ng V."/>
            <person name="Cullen D."/>
            <person name="Martin F."/>
            <person name="Rosso M.-N."/>
            <person name="Henrissat B."/>
            <person name="Hibbett D."/>
            <person name="Martinez A.T."/>
            <person name="Grigoriev I.V."/>
        </authorList>
    </citation>
    <scope>NUCLEOTIDE SEQUENCE</scope>
    <source>
        <strain evidence="2">CIRM-BRFM 674</strain>
    </source>
</reference>
<comment type="caution">
    <text evidence="2">The sequence shown here is derived from an EMBL/GenBank/DDBJ whole genome shotgun (WGS) entry which is preliminary data.</text>
</comment>
<keyword evidence="3" id="KW-1185">Reference proteome</keyword>
<feature type="coiled-coil region" evidence="1">
    <location>
        <begin position="310"/>
        <end position="344"/>
    </location>
</feature>
<organism evidence="2 3">
    <name type="scientific">Pholiota conissans</name>
    <dbReference type="NCBI Taxonomy" id="109636"/>
    <lineage>
        <taxon>Eukaryota</taxon>
        <taxon>Fungi</taxon>
        <taxon>Dikarya</taxon>
        <taxon>Basidiomycota</taxon>
        <taxon>Agaricomycotina</taxon>
        <taxon>Agaricomycetes</taxon>
        <taxon>Agaricomycetidae</taxon>
        <taxon>Agaricales</taxon>
        <taxon>Agaricineae</taxon>
        <taxon>Strophariaceae</taxon>
        <taxon>Pholiota</taxon>
    </lineage>
</organism>
<keyword evidence="1" id="KW-0175">Coiled coil</keyword>
<name>A0A9P5YQC3_9AGAR</name>
<dbReference type="AlphaFoldDB" id="A0A9P5YQC3"/>
<gene>
    <name evidence="2" type="ORF">BDN70DRAFT_938505</name>
</gene>
<dbReference type="EMBL" id="MU155590">
    <property type="protein sequence ID" value="KAF9472021.1"/>
    <property type="molecule type" value="Genomic_DNA"/>
</dbReference>
<evidence type="ECO:0000313" key="3">
    <source>
        <dbReference type="Proteomes" id="UP000807469"/>
    </source>
</evidence>
<evidence type="ECO:0000313" key="2">
    <source>
        <dbReference type="EMBL" id="KAF9472021.1"/>
    </source>
</evidence>
<protein>
    <submittedName>
        <fullName evidence="2">Uncharacterized protein</fullName>
    </submittedName>
</protein>
<dbReference type="OrthoDB" id="2690792at2759"/>
<proteinExistence type="predicted"/>
<accession>A0A9P5YQC3</accession>